<accession>A0AAD1UDA0</accession>
<proteinExistence type="predicted"/>
<reference evidence="1" key="1">
    <citation type="submission" date="2023-07" db="EMBL/GenBank/DDBJ databases">
        <authorList>
            <consortium name="AG Swart"/>
            <person name="Singh M."/>
            <person name="Singh A."/>
            <person name="Seah K."/>
            <person name="Emmerich C."/>
        </authorList>
    </citation>
    <scope>NUCLEOTIDE SEQUENCE</scope>
    <source>
        <strain evidence="1">DP1</strain>
    </source>
</reference>
<dbReference type="AlphaFoldDB" id="A0AAD1UDA0"/>
<organism evidence="1 2">
    <name type="scientific">Euplotes crassus</name>
    <dbReference type="NCBI Taxonomy" id="5936"/>
    <lineage>
        <taxon>Eukaryota</taxon>
        <taxon>Sar</taxon>
        <taxon>Alveolata</taxon>
        <taxon>Ciliophora</taxon>
        <taxon>Intramacronucleata</taxon>
        <taxon>Spirotrichea</taxon>
        <taxon>Hypotrichia</taxon>
        <taxon>Euplotida</taxon>
        <taxon>Euplotidae</taxon>
        <taxon>Moneuplotes</taxon>
    </lineage>
</organism>
<dbReference type="EMBL" id="CAMPGE010007820">
    <property type="protein sequence ID" value="CAI2366737.1"/>
    <property type="molecule type" value="Genomic_DNA"/>
</dbReference>
<comment type="caution">
    <text evidence="1">The sequence shown here is derived from an EMBL/GenBank/DDBJ whole genome shotgun (WGS) entry which is preliminary data.</text>
</comment>
<protein>
    <submittedName>
        <fullName evidence="1">Uncharacterized protein</fullName>
    </submittedName>
</protein>
<sequence>MESDSLVTQERDYQRINLEKSISDESIQQEYQRCCCIYDNVLSREIEASLPDLESNEHCVDHRFNTYIGDPNFIKLAKSLKFLKFFNVKRVSLKISKMRNKHNLNFLDFSLPNKTNELVVYLFPEVKINRGTYFNSLIMMSSKITCVVDFEFFCLSLRQIKRFMAAYRHVEKLRIWYCKLSIPTVPDFSKALKNCQIQEICLMGTGGKSYSNWGDHPEEFINLIQGFSTSLDLRLSLREVSIWNCKVKQREAEEIFAENQLEGVKVLNGC</sequence>
<evidence type="ECO:0000313" key="2">
    <source>
        <dbReference type="Proteomes" id="UP001295684"/>
    </source>
</evidence>
<evidence type="ECO:0000313" key="1">
    <source>
        <dbReference type="EMBL" id="CAI2366737.1"/>
    </source>
</evidence>
<name>A0AAD1UDA0_EUPCR</name>
<gene>
    <name evidence="1" type="ORF">ECRASSUSDP1_LOCUS8010</name>
</gene>
<dbReference type="SUPFAM" id="SSF52047">
    <property type="entry name" value="RNI-like"/>
    <property type="match status" value="1"/>
</dbReference>
<keyword evidence="2" id="KW-1185">Reference proteome</keyword>
<dbReference type="Proteomes" id="UP001295684">
    <property type="component" value="Unassembled WGS sequence"/>
</dbReference>